<keyword evidence="3" id="KW-1185">Reference proteome</keyword>
<dbReference type="EMBL" id="QLZR01000004">
    <property type="protein sequence ID" value="RAZ76781.1"/>
    <property type="molecule type" value="Genomic_DNA"/>
</dbReference>
<dbReference type="PANTHER" id="PTHR23131">
    <property type="entry name" value="ENDORIBONUCLEASE LACTB2"/>
    <property type="match status" value="1"/>
</dbReference>
<protein>
    <submittedName>
        <fullName evidence="2">MBL fold metallo-hydrolase</fullName>
    </submittedName>
</protein>
<dbReference type="PANTHER" id="PTHR23131:SF4">
    <property type="entry name" value="METALLO-BETA-LACTAMASE SUPERFAMILY POTEIN"/>
    <property type="match status" value="1"/>
</dbReference>
<accession>A0A365KUY3</accession>
<evidence type="ECO:0000313" key="3">
    <source>
        <dbReference type="Proteomes" id="UP000251002"/>
    </source>
</evidence>
<dbReference type="SUPFAM" id="SSF56281">
    <property type="entry name" value="Metallo-hydrolase/oxidoreductase"/>
    <property type="match status" value="1"/>
</dbReference>
<dbReference type="Gene3D" id="3.60.15.10">
    <property type="entry name" value="Ribonuclease Z/Hydroxyacylglutathione hydrolase-like"/>
    <property type="match status" value="1"/>
</dbReference>
<proteinExistence type="predicted"/>
<evidence type="ECO:0000259" key="1">
    <source>
        <dbReference type="SMART" id="SM00849"/>
    </source>
</evidence>
<gene>
    <name evidence="2" type="ORF">DP120_12185</name>
</gene>
<keyword evidence="2" id="KW-0378">Hydrolase</keyword>
<dbReference type="Proteomes" id="UP000251002">
    <property type="component" value="Unassembled WGS sequence"/>
</dbReference>
<organism evidence="2 3">
    <name type="scientific">Planococcus halotolerans</name>
    <dbReference type="NCBI Taxonomy" id="2233542"/>
    <lineage>
        <taxon>Bacteria</taxon>
        <taxon>Bacillati</taxon>
        <taxon>Bacillota</taxon>
        <taxon>Bacilli</taxon>
        <taxon>Bacillales</taxon>
        <taxon>Caryophanaceae</taxon>
        <taxon>Planococcus</taxon>
    </lineage>
</organism>
<reference evidence="2 3" key="1">
    <citation type="submission" date="2018-06" db="EMBL/GenBank/DDBJ databases">
        <title>The draft genome sequences of strains SCU63 and S1.</title>
        <authorList>
            <person name="Gan L."/>
        </authorList>
    </citation>
    <scope>NUCLEOTIDE SEQUENCE [LARGE SCALE GENOMIC DNA]</scope>
    <source>
        <strain evidence="2 3">SCU63</strain>
    </source>
</reference>
<dbReference type="InterPro" id="IPR050662">
    <property type="entry name" value="Sec-metab_biosynth-thioest"/>
</dbReference>
<dbReference type="Pfam" id="PF00753">
    <property type="entry name" value="Lactamase_B"/>
    <property type="match status" value="1"/>
</dbReference>
<sequence length="314" mass="35887">MVCPEHSMPCWQKIVYHMKPGKPVRIIYWGAWKRKNSPVDESHKGSVVNMLEVYERNNVICAEGLIESIGQKVFLYLVDGMLIDCGPEILQEELLPFFRTYTFKQVILTHNHEDHTGNAAWIQNNMDKPIYIHPAGLAVCLVDGEYPAYRQFTWGGRKAFAPGVLKSEIVSNTLEWKTLYTPGHADDHIALYNQDRKLMFTGDLYVSSRTKVSMKTESIPQIMASIELVLQHDFEAIYCSHAGYLENGRELLEKKLSYLAGISVKVQALMSEGKSAREIADFLFPGDYPIIQFSEREWDTVHMVASFMKNPAFK</sequence>
<feature type="domain" description="Metallo-beta-lactamase" evidence="1">
    <location>
        <begin position="72"/>
        <end position="241"/>
    </location>
</feature>
<dbReference type="SMART" id="SM00849">
    <property type="entry name" value="Lactamase_B"/>
    <property type="match status" value="1"/>
</dbReference>
<evidence type="ECO:0000313" key="2">
    <source>
        <dbReference type="EMBL" id="RAZ76781.1"/>
    </source>
</evidence>
<dbReference type="InterPro" id="IPR036866">
    <property type="entry name" value="RibonucZ/Hydroxyglut_hydro"/>
</dbReference>
<comment type="caution">
    <text evidence="2">The sequence shown here is derived from an EMBL/GenBank/DDBJ whole genome shotgun (WGS) entry which is preliminary data.</text>
</comment>
<name>A0A365KUY3_9BACL</name>
<dbReference type="GO" id="GO:0016787">
    <property type="term" value="F:hydrolase activity"/>
    <property type="evidence" value="ECO:0007669"/>
    <property type="project" value="UniProtKB-KW"/>
</dbReference>
<dbReference type="AlphaFoldDB" id="A0A365KUY3"/>
<dbReference type="InterPro" id="IPR001279">
    <property type="entry name" value="Metallo-B-lactamas"/>
</dbReference>